<evidence type="ECO:0000256" key="7">
    <source>
        <dbReference type="ARBA" id="ARBA00022801"/>
    </source>
</evidence>
<dbReference type="InterPro" id="IPR023828">
    <property type="entry name" value="Peptidase_S8_Ser-AS"/>
</dbReference>
<dbReference type="InterPro" id="IPR022398">
    <property type="entry name" value="Peptidase_S8_His-AS"/>
</dbReference>
<evidence type="ECO:0000256" key="14">
    <source>
        <dbReference type="SAM" id="MobiDB-lite"/>
    </source>
</evidence>
<evidence type="ECO:0000256" key="10">
    <source>
        <dbReference type="ARBA" id="ARBA00023145"/>
    </source>
</evidence>
<feature type="domain" description="Peptidase S8/S53" evidence="16">
    <location>
        <begin position="151"/>
        <end position="366"/>
    </location>
</feature>
<dbReference type="InterPro" id="IPR023827">
    <property type="entry name" value="Peptidase_S8_Asp-AS"/>
</dbReference>
<dbReference type="STRING" id="1447872.A0A1J9PTU2"/>
<sequence length="459" mass="48711">MHFFDTILPLALVAVSTTNAFPVLKSAPGAKQVPNSYIVVMKPNTTDTKFESHRSWVSSKMSDSSSSSTLSNAGVRSDFNFDDQFKAYSGVFDEDFLKQIYDDEDVDYIEPDVVVKLSDLVIQRDVPSWGLSRISSTKPGSTDFTYDSGAGEGITAYVIDTGIDVNHPDFGGRAVWGTNTVDSDDQDCGEHGTHVAGVIAGSTYGVAKKANLVGVKVFPCDEAGGATVSIIEGINWAVQHAKEHGDPKKSVMNLSLGGPYSRAFNEAVAAVIRQGFFVAVAAGNEDMDAANVSPASEPTVCTIGATNENDTIAIFSNFGSVVDLFAPGVDIISAMPGGKSQKMSGTSMATPHVAGLAASLMVRENISGGSVCERMKELAQDSVQNAPRGTTSKLIFDGAREGESATHTKGTKPHHGKHHKSSKTKNSKHHPSSKSKSSKHHKSSKSKSSKSKNSRPHHS</sequence>
<dbReference type="OrthoDB" id="206201at2759"/>
<protein>
    <submittedName>
        <fullName evidence="18">Uncharacterized protein</fullName>
    </submittedName>
</protein>
<accession>A0A1J9PTU2</accession>
<evidence type="ECO:0000256" key="4">
    <source>
        <dbReference type="ARBA" id="ARBA00022525"/>
    </source>
</evidence>
<dbReference type="GO" id="GO:0005576">
    <property type="term" value="C:extracellular region"/>
    <property type="evidence" value="ECO:0007669"/>
    <property type="project" value="UniProtKB-SubCell"/>
</dbReference>
<dbReference type="VEuPathDB" id="FungiDB:AJ78_00183"/>
<dbReference type="InterPro" id="IPR034193">
    <property type="entry name" value="PCSK9_ProteinaseK-like"/>
</dbReference>
<feature type="chain" id="PRO_5012882354" evidence="15">
    <location>
        <begin position="21"/>
        <end position="459"/>
    </location>
</feature>
<evidence type="ECO:0000313" key="19">
    <source>
        <dbReference type="Proteomes" id="UP000182235"/>
    </source>
</evidence>
<evidence type="ECO:0000256" key="9">
    <source>
        <dbReference type="ARBA" id="ARBA00023026"/>
    </source>
</evidence>
<feature type="region of interest" description="Disordered" evidence="14">
    <location>
        <begin position="400"/>
        <end position="459"/>
    </location>
</feature>
<dbReference type="PANTHER" id="PTHR43806">
    <property type="entry name" value="PEPTIDASE S8"/>
    <property type="match status" value="1"/>
</dbReference>
<evidence type="ECO:0000256" key="1">
    <source>
        <dbReference type="ARBA" id="ARBA00002101"/>
    </source>
</evidence>
<evidence type="ECO:0000256" key="13">
    <source>
        <dbReference type="RuleBase" id="RU003355"/>
    </source>
</evidence>
<evidence type="ECO:0000259" key="17">
    <source>
        <dbReference type="Pfam" id="PF05922"/>
    </source>
</evidence>
<dbReference type="GO" id="GO:0006508">
    <property type="term" value="P:proteolysis"/>
    <property type="evidence" value="ECO:0007669"/>
    <property type="project" value="UniProtKB-KW"/>
</dbReference>
<dbReference type="SUPFAM" id="SSF54897">
    <property type="entry name" value="Protease propeptides/inhibitors"/>
    <property type="match status" value="1"/>
</dbReference>
<dbReference type="Gene3D" id="3.40.50.200">
    <property type="entry name" value="Peptidase S8/S53 domain"/>
    <property type="match status" value="1"/>
</dbReference>
<dbReference type="CDD" id="cd04077">
    <property type="entry name" value="Peptidases_S8_PCSK9_ProteinaseK_like"/>
    <property type="match status" value="1"/>
</dbReference>
<dbReference type="Proteomes" id="UP000182235">
    <property type="component" value="Unassembled WGS sequence"/>
</dbReference>
<dbReference type="PROSITE" id="PS00136">
    <property type="entry name" value="SUBTILASE_ASP"/>
    <property type="match status" value="1"/>
</dbReference>
<proteinExistence type="inferred from homology"/>
<dbReference type="PROSITE" id="PS00137">
    <property type="entry name" value="SUBTILASE_HIS"/>
    <property type="match status" value="1"/>
</dbReference>
<dbReference type="InterPro" id="IPR050131">
    <property type="entry name" value="Peptidase_S8_subtilisin-like"/>
</dbReference>
<dbReference type="InterPro" id="IPR000209">
    <property type="entry name" value="Peptidase_S8/S53_dom"/>
</dbReference>
<dbReference type="PRINTS" id="PR00723">
    <property type="entry name" value="SUBTILISIN"/>
</dbReference>
<keyword evidence="8 12" id="KW-0720">Serine protease</keyword>
<evidence type="ECO:0000256" key="12">
    <source>
        <dbReference type="PROSITE-ProRule" id="PRU01240"/>
    </source>
</evidence>
<reference evidence="18 19" key="1">
    <citation type="submission" date="2015-07" db="EMBL/GenBank/DDBJ databases">
        <title>Emmonsia species relationships and genome sequence.</title>
        <authorList>
            <consortium name="The Broad Institute Genomics Platform"/>
            <person name="Cuomo C.A."/>
            <person name="Munoz J.F."/>
            <person name="Imamovic A."/>
            <person name="Priest M.E."/>
            <person name="Young S."/>
            <person name="Clay O.K."/>
            <person name="McEwen J.G."/>
        </authorList>
    </citation>
    <scope>NUCLEOTIDE SEQUENCE [LARGE SCALE GENOMIC DNA]</scope>
    <source>
        <strain evidence="18 19">UAMH 9510</strain>
    </source>
</reference>
<evidence type="ECO:0000313" key="18">
    <source>
        <dbReference type="EMBL" id="OJD19824.1"/>
    </source>
</evidence>
<keyword evidence="6 15" id="KW-0732">Signal</keyword>
<dbReference type="EMBL" id="LGRN01000003">
    <property type="protein sequence ID" value="OJD19824.1"/>
    <property type="molecule type" value="Genomic_DNA"/>
</dbReference>
<comment type="function">
    <text evidence="1">Secreted subtilisin-like serine protease with keratinolytic activity that contributes to pathogenicity.</text>
</comment>
<dbReference type="InterPro" id="IPR015500">
    <property type="entry name" value="Peptidase_S8_subtilisin-rel"/>
</dbReference>
<dbReference type="PROSITE" id="PS51892">
    <property type="entry name" value="SUBTILASE"/>
    <property type="match status" value="1"/>
</dbReference>
<feature type="domain" description="Inhibitor I9" evidence="17">
    <location>
        <begin position="36"/>
        <end position="117"/>
    </location>
</feature>
<evidence type="ECO:0000259" key="16">
    <source>
        <dbReference type="Pfam" id="PF00082"/>
    </source>
</evidence>
<feature type="active site" description="Charge relay system" evidence="12">
    <location>
        <position position="160"/>
    </location>
</feature>
<comment type="similarity">
    <text evidence="3 12 13">Belongs to the peptidase S8 family.</text>
</comment>
<evidence type="ECO:0000256" key="5">
    <source>
        <dbReference type="ARBA" id="ARBA00022670"/>
    </source>
</evidence>
<dbReference type="InterPro" id="IPR010259">
    <property type="entry name" value="S8pro/Inhibitor_I9"/>
</dbReference>
<keyword evidence="11" id="KW-0325">Glycoprotein</keyword>
<keyword evidence="9" id="KW-0843">Virulence</keyword>
<feature type="active site" description="Charge relay system" evidence="12">
    <location>
        <position position="347"/>
    </location>
</feature>
<evidence type="ECO:0000256" key="8">
    <source>
        <dbReference type="ARBA" id="ARBA00022825"/>
    </source>
</evidence>
<keyword evidence="10" id="KW-0865">Zymogen</keyword>
<dbReference type="SUPFAM" id="SSF52743">
    <property type="entry name" value="Subtilisin-like"/>
    <property type="match status" value="1"/>
</dbReference>
<keyword evidence="5 12" id="KW-0645">Protease</keyword>
<comment type="subcellular location">
    <subcellularLocation>
        <location evidence="2">Secreted</location>
    </subcellularLocation>
</comment>
<evidence type="ECO:0000256" key="11">
    <source>
        <dbReference type="ARBA" id="ARBA00023180"/>
    </source>
</evidence>
<dbReference type="InterPro" id="IPR036852">
    <property type="entry name" value="Peptidase_S8/S53_dom_sf"/>
</dbReference>
<dbReference type="Pfam" id="PF05922">
    <property type="entry name" value="Inhibitor_I9"/>
    <property type="match status" value="1"/>
</dbReference>
<evidence type="ECO:0000256" key="3">
    <source>
        <dbReference type="ARBA" id="ARBA00011073"/>
    </source>
</evidence>
<dbReference type="InterPro" id="IPR037045">
    <property type="entry name" value="S8pro/Inhibitor_I9_sf"/>
</dbReference>
<evidence type="ECO:0000256" key="15">
    <source>
        <dbReference type="SAM" id="SignalP"/>
    </source>
</evidence>
<gene>
    <name evidence="18" type="ORF">AJ78_00183</name>
</gene>
<keyword evidence="7 12" id="KW-0378">Hydrolase</keyword>
<dbReference type="GO" id="GO:0004252">
    <property type="term" value="F:serine-type endopeptidase activity"/>
    <property type="evidence" value="ECO:0007669"/>
    <property type="project" value="UniProtKB-UniRule"/>
</dbReference>
<feature type="active site" description="Charge relay system" evidence="12">
    <location>
        <position position="191"/>
    </location>
</feature>
<dbReference type="AlphaFoldDB" id="A0A1J9PTU2"/>
<feature type="compositionally biased region" description="Basic residues" evidence="14">
    <location>
        <begin position="409"/>
        <end position="459"/>
    </location>
</feature>
<keyword evidence="4" id="KW-0964">Secreted</keyword>
<name>A0A1J9PTU2_9EURO</name>
<keyword evidence="19" id="KW-1185">Reference proteome</keyword>
<evidence type="ECO:0000256" key="2">
    <source>
        <dbReference type="ARBA" id="ARBA00004613"/>
    </source>
</evidence>
<dbReference type="PROSITE" id="PS00138">
    <property type="entry name" value="SUBTILASE_SER"/>
    <property type="match status" value="1"/>
</dbReference>
<dbReference type="PANTHER" id="PTHR43806:SF66">
    <property type="entry name" value="SERIN ENDOPEPTIDASE"/>
    <property type="match status" value="1"/>
</dbReference>
<feature type="signal peptide" evidence="15">
    <location>
        <begin position="1"/>
        <end position="20"/>
    </location>
</feature>
<dbReference type="Gene3D" id="3.30.70.80">
    <property type="entry name" value="Peptidase S8 propeptide/proteinase inhibitor I9"/>
    <property type="match status" value="1"/>
</dbReference>
<comment type="caution">
    <text evidence="18">The sequence shown here is derived from an EMBL/GenBank/DDBJ whole genome shotgun (WGS) entry which is preliminary data.</text>
</comment>
<organism evidence="18 19">
    <name type="scientific">Emergomyces pasteurianus Ep9510</name>
    <dbReference type="NCBI Taxonomy" id="1447872"/>
    <lineage>
        <taxon>Eukaryota</taxon>
        <taxon>Fungi</taxon>
        <taxon>Dikarya</taxon>
        <taxon>Ascomycota</taxon>
        <taxon>Pezizomycotina</taxon>
        <taxon>Eurotiomycetes</taxon>
        <taxon>Eurotiomycetidae</taxon>
        <taxon>Onygenales</taxon>
        <taxon>Ajellomycetaceae</taxon>
        <taxon>Emergomyces</taxon>
    </lineage>
</organism>
<dbReference type="FunFam" id="3.40.50.200:FF:000014">
    <property type="entry name" value="Proteinase K"/>
    <property type="match status" value="1"/>
</dbReference>
<evidence type="ECO:0000256" key="6">
    <source>
        <dbReference type="ARBA" id="ARBA00022729"/>
    </source>
</evidence>
<dbReference type="Pfam" id="PF00082">
    <property type="entry name" value="Peptidase_S8"/>
    <property type="match status" value="1"/>
</dbReference>